<dbReference type="EMBL" id="JASBWR010000068">
    <property type="protein sequence ID" value="KAJ9099633.1"/>
    <property type="molecule type" value="Genomic_DNA"/>
</dbReference>
<sequence>MKKILRLVFILVYTNISTFVSAHELEDAASFTADELDRLLEDPPGCIQLAMRPIFEKCVLNGIHAVDPKDRRSLAIEMSVCEFESAGVEYPAECSTTDYDTCIWKLGLVPQYWTTFSGNYRDIGLFCEGVSRNNEKEQLVLLYLNITKVFAGFRHAFYESYSKSQEMKDEMEEGFSRWSADFDIAKDQHKEFYEFVAKQQEHIKIELMKNQEVIFDFHDEQEVRFNSYSNHIVDVIDSMAVDLDIILAKLADDGIIEDMENQKSKSLDIMKSYSEDAELTLSRIVSELERVGIIQKNDVSIVENLNSGLADTSNKVSKLNKDFEDLDSHFQHTKDLIESEVSFLFANLIGEMETKLSQALENVDDRIELHFVSQLEFLDKSLNETWEAILTFKQDWQIFTLIFEKLENIPKSILHFVTSGLYKTNEILTQTSYFWSTILNIPVSLLSNILRYTMAASWIAILFILISLRYGSTKLFLLVIMVLLVVFLNTHRW</sequence>
<protein>
    <submittedName>
        <fullName evidence="1">Karyogamy protein</fullName>
    </submittedName>
</protein>
<evidence type="ECO:0000313" key="1">
    <source>
        <dbReference type="EMBL" id="KAJ9099633.1"/>
    </source>
</evidence>
<comment type="caution">
    <text evidence="1">The sequence shown here is derived from an EMBL/GenBank/DDBJ whole genome shotgun (WGS) entry which is preliminary data.</text>
</comment>
<organism evidence="1 2">
    <name type="scientific">Naganishia cerealis</name>
    <dbReference type="NCBI Taxonomy" id="610337"/>
    <lineage>
        <taxon>Eukaryota</taxon>
        <taxon>Fungi</taxon>
        <taxon>Dikarya</taxon>
        <taxon>Basidiomycota</taxon>
        <taxon>Agaricomycotina</taxon>
        <taxon>Tremellomycetes</taxon>
        <taxon>Filobasidiales</taxon>
        <taxon>Filobasidiaceae</taxon>
        <taxon>Naganishia</taxon>
    </lineage>
</organism>
<reference evidence="1" key="1">
    <citation type="submission" date="2023-04" db="EMBL/GenBank/DDBJ databases">
        <title>Draft Genome sequencing of Naganishia species isolated from polar environments using Oxford Nanopore Technology.</title>
        <authorList>
            <person name="Leo P."/>
            <person name="Venkateswaran K."/>
        </authorList>
    </citation>
    <scope>NUCLEOTIDE SEQUENCE</scope>
    <source>
        <strain evidence="1">MNA-CCFEE 5261</strain>
    </source>
</reference>
<name>A0ACC2VKM1_9TREE</name>
<proteinExistence type="predicted"/>
<accession>A0ACC2VKM1</accession>
<keyword evidence="2" id="KW-1185">Reference proteome</keyword>
<dbReference type="Proteomes" id="UP001241377">
    <property type="component" value="Unassembled WGS sequence"/>
</dbReference>
<gene>
    <name evidence="1" type="primary">KAR5</name>
    <name evidence="1" type="ORF">QFC19_005872</name>
</gene>
<evidence type="ECO:0000313" key="2">
    <source>
        <dbReference type="Proteomes" id="UP001241377"/>
    </source>
</evidence>